<dbReference type="GO" id="GO:0006508">
    <property type="term" value="P:proteolysis"/>
    <property type="evidence" value="ECO:0007669"/>
    <property type="project" value="InterPro"/>
</dbReference>
<dbReference type="Proteomes" id="UP000515146">
    <property type="component" value="Unplaced"/>
</dbReference>
<proteinExistence type="inferred from homology"/>
<dbReference type="Pfam" id="PF04389">
    <property type="entry name" value="Peptidase_M28"/>
    <property type="match status" value="1"/>
</dbReference>
<comment type="similarity">
    <text evidence="2">Belongs to the peptidase M28 family. M28B subfamily.</text>
</comment>
<dbReference type="PANTHER" id="PTHR12147:SF26">
    <property type="entry name" value="PEPTIDASE M28 DOMAIN-CONTAINING PROTEIN"/>
    <property type="match status" value="1"/>
</dbReference>
<feature type="signal peptide" evidence="3">
    <location>
        <begin position="1"/>
        <end position="23"/>
    </location>
</feature>
<gene>
    <name evidence="6" type="primary">LOC113788981</name>
</gene>
<dbReference type="OMA" id="YIMDMLL"/>
<dbReference type="InterPro" id="IPR045175">
    <property type="entry name" value="M28_fam"/>
</dbReference>
<dbReference type="PANTHER" id="PTHR12147">
    <property type="entry name" value="METALLOPEPTIDASE M28 FAMILY MEMBER"/>
    <property type="match status" value="1"/>
</dbReference>
<organism evidence="5 6">
    <name type="scientific">Dermatophagoides pteronyssinus</name>
    <name type="common">European house dust mite</name>
    <dbReference type="NCBI Taxonomy" id="6956"/>
    <lineage>
        <taxon>Eukaryota</taxon>
        <taxon>Metazoa</taxon>
        <taxon>Ecdysozoa</taxon>
        <taxon>Arthropoda</taxon>
        <taxon>Chelicerata</taxon>
        <taxon>Arachnida</taxon>
        <taxon>Acari</taxon>
        <taxon>Acariformes</taxon>
        <taxon>Sarcoptiformes</taxon>
        <taxon>Astigmata</taxon>
        <taxon>Psoroptidia</taxon>
        <taxon>Analgoidea</taxon>
        <taxon>Pyroglyphidae</taxon>
        <taxon>Dermatophagoidinae</taxon>
        <taxon>Dermatophagoides</taxon>
    </lineage>
</organism>
<dbReference type="GeneID" id="113788981"/>
<dbReference type="KEGG" id="dpte:113788981"/>
<evidence type="ECO:0000256" key="3">
    <source>
        <dbReference type="SAM" id="SignalP"/>
    </source>
</evidence>
<dbReference type="AlphaFoldDB" id="A0A6P6XL57"/>
<comment type="cofactor">
    <cofactor evidence="1">
        <name>Zn(2+)</name>
        <dbReference type="ChEBI" id="CHEBI:29105"/>
    </cofactor>
</comment>
<keyword evidence="5" id="KW-1185">Reference proteome</keyword>
<dbReference type="SUPFAM" id="SSF53187">
    <property type="entry name" value="Zn-dependent exopeptidases"/>
    <property type="match status" value="1"/>
</dbReference>
<accession>A0A6P6XL57</accession>
<dbReference type="RefSeq" id="XP_027194260.1">
    <property type="nucleotide sequence ID" value="XM_027338459.1"/>
</dbReference>
<evidence type="ECO:0000259" key="4">
    <source>
        <dbReference type="Pfam" id="PF04389"/>
    </source>
</evidence>
<dbReference type="GO" id="GO:0008235">
    <property type="term" value="F:metalloexopeptidase activity"/>
    <property type="evidence" value="ECO:0007669"/>
    <property type="project" value="InterPro"/>
</dbReference>
<evidence type="ECO:0000256" key="1">
    <source>
        <dbReference type="ARBA" id="ARBA00001947"/>
    </source>
</evidence>
<keyword evidence="3" id="KW-0732">Signal</keyword>
<protein>
    <submittedName>
        <fullName evidence="6">Uncharacterized protein LOC113788981</fullName>
    </submittedName>
</protein>
<dbReference type="Gene3D" id="3.40.630.10">
    <property type="entry name" value="Zn peptidases"/>
    <property type="match status" value="1"/>
</dbReference>
<evidence type="ECO:0000313" key="5">
    <source>
        <dbReference type="Proteomes" id="UP000515146"/>
    </source>
</evidence>
<evidence type="ECO:0000256" key="2">
    <source>
        <dbReference type="ARBA" id="ARBA00005634"/>
    </source>
</evidence>
<feature type="chain" id="PRO_5028445180" evidence="3">
    <location>
        <begin position="24"/>
        <end position="503"/>
    </location>
</feature>
<evidence type="ECO:0000313" key="6">
    <source>
        <dbReference type="RefSeq" id="XP_027194260.1"/>
    </source>
</evidence>
<name>A0A6P6XL57_DERPT</name>
<dbReference type="InParanoid" id="A0A6P6XL57"/>
<dbReference type="OrthoDB" id="2214at2759"/>
<feature type="domain" description="Peptidase M28" evidence="4">
    <location>
        <begin position="228"/>
        <end position="453"/>
    </location>
</feature>
<sequence>MMSSTTLSLLLFGIIQLITNSKCMNIIDETLSLSPSPSLSSSPLSPSSIIDPSDNETLLNYGHHQPSLSSSSSPGSSLSWNFTQWWNVRQADDNQQLYSEPIIIFQEPTKYLQQYGDFDRFGHIDYRPPSLSSSSSSSNNVNSQTIMIGTNVFHIDPTFSPRTSIDILNQTIRQYFSRSRHSSDDKIYLRDLRESLKDKFLSYGLKTAFHVFKTEYTQDKTKRQTATNIIAILPGKYRGTPKDEIYLIGAHYDTVRRSPGIDDNGSGSAAVLEMARLLTKHKCYFNKTIIFTLFDLEEEYLKGSKYFVQQYLIPTEIRKNQAKFNGAYIMDMLLAYNQSESSQSLRDFWPTLPAFVEEIQDAGSRGNFMTVWSRRNIDHDLYFFLEKNWKNKNFFPLKLMDPPLPTFSHEVSKNWSKYSKYGTFARSDHASFWYPIERDTTFRSILLSDLGPWRKDMSFHYHRSGDDLRWLRRENLEFMKNTIDSLLATIIDIGDGYCFTQKI</sequence>
<dbReference type="InterPro" id="IPR007484">
    <property type="entry name" value="Peptidase_M28"/>
</dbReference>
<reference evidence="6" key="1">
    <citation type="submission" date="2025-08" db="UniProtKB">
        <authorList>
            <consortium name="RefSeq"/>
        </authorList>
    </citation>
    <scope>IDENTIFICATION</scope>
    <source>
        <strain evidence="6">Airmid</strain>
    </source>
</reference>